<reference evidence="7" key="1">
    <citation type="submission" date="2019-12" db="EMBL/GenBank/DDBJ databases">
        <title>Genome sequencing and annotation of Brassica cretica.</title>
        <authorList>
            <person name="Studholme D.J."/>
            <person name="Sarris P."/>
        </authorList>
    </citation>
    <scope>NUCLEOTIDE SEQUENCE</scope>
    <source>
        <strain evidence="7">PFS-109/04</strain>
        <tissue evidence="7">Leaf</tissue>
    </source>
</reference>
<dbReference type="InterPro" id="IPR036576">
    <property type="entry name" value="WRKY_dom_sf"/>
</dbReference>
<name>A0A8S9Q8C3_BRACR</name>
<feature type="domain" description="WRKY" evidence="6">
    <location>
        <begin position="21"/>
        <end position="62"/>
    </location>
</feature>
<proteinExistence type="predicted"/>
<dbReference type="Pfam" id="PF03106">
    <property type="entry name" value="WRKY"/>
    <property type="match status" value="1"/>
</dbReference>
<organism evidence="7 8">
    <name type="scientific">Brassica cretica</name>
    <name type="common">Mustard</name>
    <dbReference type="NCBI Taxonomy" id="69181"/>
    <lineage>
        <taxon>Eukaryota</taxon>
        <taxon>Viridiplantae</taxon>
        <taxon>Streptophyta</taxon>
        <taxon>Embryophyta</taxon>
        <taxon>Tracheophyta</taxon>
        <taxon>Spermatophyta</taxon>
        <taxon>Magnoliopsida</taxon>
        <taxon>eudicotyledons</taxon>
        <taxon>Gunneridae</taxon>
        <taxon>Pentapetalae</taxon>
        <taxon>rosids</taxon>
        <taxon>malvids</taxon>
        <taxon>Brassicales</taxon>
        <taxon>Brassicaceae</taxon>
        <taxon>Brassiceae</taxon>
        <taxon>Brassica</taxon>
    </lineage>
</organism>
<dbReference type="Proteomes" id="UP000712600">
    <property type="component" value="Unassembled WGS sequence"/>
</dbReference>
<evidence type="ECO:0000256" key="1">
    <source>
        <dbReference type="ARBA" id="ARBA00004123"/>
    </source>
</evidence>
<dbReference type="SUPFAM" id="SSF118290">
    <property type="entry name" value="WRKY DNA-binding domain"/>
    <property type="match status" value="1"/>
</dbReference>
<dbReference type="AlphaFoldDB" id="A0A8S9Q8C3"/>
<protein>
    <recommendedName>
        <fullName evidence="6">WRKY domain-containing protein</fullName>
    </recommendedName>
</protein>
<evidence type="ECO:0000256" key="3">
    <source>
        <dbReference type="ARBA" id="ARBA00023125"/>
    </source>
</evidence>
<evidence type="ECO:0000256" key="2">
    <source>
        <dbReference type="ARBA" id="ARBA00023015"/>
    </source>
</evidence>
<keyword evidence="2" id="KW-0805">Transcription regulation</keyword>
<comment type="subcellular location">
    <subcellularLocation>
        <location evidence="1">Nucleus</location>
    </subcellularLocation>
</comment>
<evidence type="ECO:0000256" key="5">
    <source>
        <dbReference type="ARBA" id="ARBA00023242"/>
    </source>
</evidence>
<evidence type="ECO:0000313" key="7">
    <source>
        <dbReference type="EMBL" id="KAF3526946.1"/>
    </source>
</evidence>
<dbReference type="Gene3D" id="2.20.25.80">
    <property type="entry name" value="WRKY domain"/>
    <property type="match status" value="1"/>
</dbReference>
<gene>
    <name evidence="7" type="ORF">F2Q69_00049669</name>
</gene>
<evidence type="ECO:0000259" key="6">
    <source>
        <dbReference type="SMART" id="SM00774"/>
    </source>
</evidence>
<dbReference type="GO" id="GO:0043565">
    <property type="term" value="F:sequence-specific DNA binding"/>
    <property type="evidence" value="ECO:0007669"/>
    <property type="project" value="InterPro"/>
</dbReference>
<evidence type="ECO:0000256" key="4">
    <source>
        <dbReference type="ARBA" id="ARBA00023163"/>
    </source>
</evidence>
<dbReference type="GO" id="GO:0005634">
    <property type="term" value="C:nucleus"/>
    <property type="evidence" value="ECO:0007669"/>
    <property type="project" value="UniProtKB-SubCell"/>
</dbReference>
<comment type="caution">
    <text evidence="7">The sequence shown here is derived from an EMBL/GenBank/DDBJ whole genome shotgun (WGS) entry which is preliminary data.</text>
</comment>
<dbReference type="GO" id="GO:0003700">
    <property type="term" value="F:DNA-binding transcription factor activity"/>
    <property type="evidence" value="ECO:0007669"/>
    <property type="project" value="InterPro"/>
</dbReference>
<accession>A0A8S9Q8C3</accession>
<evidence type="ECO:0000313" key="8">
    <source>
        <dbReference type="Proteomes" id="UP000712600"/>
    </source>
</evidence>
<dbReference type="InterPro" id="IPR003657">
    <property type="entry name" value="WRKY_dom"/>
</dbReference>
<keyword evidence="5" id="KW-0539">Nucleus</keyword>
<keyword evidence="3" id="KW-0238">DNA-binding</keyword>
<keyword evidence="4" id="KW-0804">Transcription</keyword>
<sequence length="243" mass="28231">MWAVKQIVIELNLLGQEGTPLDDGHCWRKYEQKDIHGYKNPRLQQCSSSFSDINNGASSCWGVYALTLFLIRSLKNLEEEQSITHDGTNQLCFEIKRDDLVRRAKGSYCNDAENKRVVWTVMINFNEAICNEHFDCGCTFRLEVESWLNDHEAYIPSQLSRCNCDQDILEAMPRVVHDTSLYQRTSIKTGWKDSHLEKRLQNLDSVGIDMLVWARYRSPSSLVWVFLKHSRVGLSHFPLEKKE</sequence>
<dbReference type="SMART" id="SM00774">
    <property type="entry name" value="WRKY"/>
    <property type="match status" value="1"/>
</dbReference>
<dbReference type="EMBL" id="QGKX02001347">
    <property type="protein sequence ID" value="KAF3526946.1"/>
    <property type="molecule type" value="Genomic_DNA"/>
</dbReference>